<evidence type="ECO:0000313" key="2">
    <source>
        <dbReference type="EMBL" id="SOY28084.1"/>
    </source>
</evidence>
<dbReference type="EMBL" id="OFSM01000003">
    <property type="protein sequence ID" value="SOY28084.1"/>
    <property type="molecule type" value="Genomic_DNA"/>
</dbReference>
<dbReference type="PANTHER" id="PTHR43861">
    <property type="entry name" value="TRANS-ACONITATE 2-METHYLTRANSFERASE-RELATED"/>
    <property type="match status" value="1"/>
</dbReference>
<dbReference type="SUPFAM" id="SSF53335">
    <property type="entry name" value="S-adenosyl-L-methionine-dependent methyltransferases"/>
    <property type="match status" value="1"/>
</dbReference>
<gene>
    <name evidence="2" type="ORF">AMURIS_00791</name>
</gene>
<dbReference type="InterPro" id="IPR029063">
    <property type="entry name" value="SAM-dependent_MTases_sf"/>
</dbReference>
<dbReference type="CDD" id="cd02440">
    <property type="entry name" value="AdoMet_MTases"/>
    <property type="match status" value="1"/>
</dbReference>
<dbReference type="RefSeq" id="WP_146039972.1">
    <property type="nucleotide sequence ID" value="NZ_JANJZD010000003.1"/>
</dbReference>
<dbReference type="AlphaFoldDB" id="A0A2K4ZCA3"/>
<dbReference type="GO" id="GO:0032259">
    <property type="term" value="P:methylation"/>
    <property type="evidence" value="ECO:0007669"/>
    <property type="project" value="UniProtKB-KW"/>
</dbReference>
<dbReference type="Gene3D" id="3.40.50.150">
    <property type="entry name" value="Vaccinia Virus protein VP39"/>
    <property type="match status" value="1"/>
</dbReference>
<proteinExistence type="predicted"/>
<feature type="domain" description="Methyltransferase type 11" evidence="1">
    <location>
        <begin position="64"/>
        <end position="156"/>
    </location>
</feature>
<dbReference type="InterPro" id="IPR013216">
    <property type="entry name" value="Methyltransf_11"/>
</dbReference>
<protein>
    <submittedName>
        <fullName evidence="2">Putative S-adenosylmethionine-dependent methyltransferase/MSMEI_2290</fullName>
        <ecNumber evidence="2">2.1.1.-</ecNumber>
    </submittedName>
</protein>
<dbReference type="GO" id="GO:0008757">
    <property type="term" value="F:S-adenosylmethionine-dependent methyltransferase activity"/>
    <property type="evidence" value="ECO:0007669"/>
    <property type="project" value="InterPro"/>
</dbReference>
<evidence type="ECO:0000259" key="1">
    <source>
        <dbReference type="Pfam" id="PF08241"/>
    </source>
</evidence>
<dbReference type="Proteomes" id="UP000236311">
    <property type="component" value="Unassembled WGS sequence"/>
</dbReference>
<keyword evidence="2" id="KW-0808">Transferase</keyword>
<keyword evidence="3" id="KW-1185">Reference proteome</keyword>
<sequence>MEKEKLLFYNEYEEFYEMAETSIAFQRFCFDSFGQDFSQDGFSDIEQIDMILPYIPTVGDVHILDVGCGNGKMLGYLQKRTGAFIHGFDYSQKAITNARAQFTRNADFNQGIIGEIEYPNNSFDVVVSMDTMYFSKDMSAFVGQIKRWLKPDGTLFAGYQEGELVPRTIDEYTTELANALKNNRMNFEVKNITEQTYELLKTKRDAAIIHKAEFENEGHKQWFDMLMVQTEWAEEPYQVFEKAMARYIYIARK</sequence>
<name>A0A2K4ZCA3_9FIRM</name>
<organism evidence="2 3">
    <name type="scientific">Acetatifactor muris</name>
    <dbReference type="NCBI Taxonomy" id="879566"/>
    <lineage>
        <taxon>Bacteria</taxon>
        <taxon>Bacillati</taxon>
        <taxon>Bacillota</taxon>
        <taxon>Clostridia</taxon>
        <taxon>Lachnospirales</taxon>
        <taxon>Lachnospiraceae</taxon>
        <taxon>Acetatifactor</taxon>
    </lineage>
</organism>
<keyword evidence="2" id="KW-0489">Methyltransferase</keyword>
<dbReference type="Pfam" id="PF08241">
    <property type="entry name" value="Methyltransf_11"/>
    <property type="match status" value="1"/>
</dbReference>
<reference evidence="2 3" key="1">
    <citation type="submission" date="2018-01" db="EMBL/GenBank/DDBJ databases">
        <authorList>
            <person name="Gaut B.S."/>
            <person name="Morton B.R."/>
            <person name="Clegg M.T."/>
            <person name="Duvall M.R."/>
        </authorList>
    </citation>
    <scope>NUCLEOTIDE SEQUENCE [LARGE SCALE GENOMIC DNA]</scope>
    <source>
        <strain evidence="2">GP69</strain>
    </source>
</reference>
<accession>A0A2K4ZCA3</accession>
<dbReference type="EC" id="2.1.1.-" evidence="2"/>
<dbReference type="OrthoDB" id="9808140at2"/>
<evidence type="ECO:0000313" key="3">
    <source>
        <dbReference type="Proteomes" id="UP000236311"/>
    </source>
</evidence>